<feature type="transmembrane region" description="Helical" evidence="1">
    <location>
        <begin position="59"/>
        <end position="83"/>
    </location>
</feature>
<keyword evidence="1" id="KW-1133">Transmembrane helix</keyword>
<feature type="transmembrane region" description="Helical" evidence="1">
    <location>
        <begin position="175"/>
        <end position="195"/>
    </location>
</feature>
<evidence type="ECO:0000313" key="3">
    <source>
        <dbReference type="Proteomes" id="UP001172911"/>
    </source>
</evidence>
<feature type="transmembrane region" description="Helical" evidence="1">
    <location>
        <begin position="246"/>
        <end position="270"/>
    </location>
</feature>
<dbReference type="GO" id="GO:0140359">
    <property type="term" value="F:ABC-type transporter activity"/>
    <property type="evidence" value="ECO:0007669"/>
    <property type="project" value="InterPro"/>
</dbReference>
<name>A0AAW7ZGJ6_9FIRM</name>
<dbReference type="RefSeq" id="WP_304544647.1">
    <property type="nucleotide sequence ID" value="NZ_JARPTC010000022.1"/>
</dbReference>
<organism evidence="2 3">
    <name type="scientific">Desulforamulus aquiferis</name>
    <dbReference type="NCBI Taxonomy" id="1397668"/>
    <lineage>
        <taxon>Bacteria</taxon>
        <taxon>Bacillati</taxon>
        <taxon>Bacillota</taxon>
        <taxon>Clostridia</taxon>
        <taxon>Eubacteriales</taxon>
        <taxon>Peptococcaceae</taxon>
        <taxon>Desulforamulus</taxon>
    </lineage>
</organism>
<evidence type="ECO:0000256" key="1">
    <source>
        <dbReference type="SAM" id="Phobius"/>
    </source>
</evidence>
<reference evidence="2" key="1">
    <citation type="journal article" date="2023" name="J. Hazard. Mater.">
        <title>Anaerobic biodegradation of pyrene and benzo[a]pyrene by a new sulfate-reducing Desulforamulus aquiferis strain DSA.</title>
        <authorList>
            <person name="Zhang Z."/>
            <person name="Sun J."/>
            <person name="Gong X."/>
            <person name="Wang C."/>
            <person name="Wang H."/>
        </authorList>
    </citation>
    <scope>NUCLEOTIDE SEQUENCE</scope>
    <source>
        <strain evidence="2">DSA</strain>
    </source>
</reference>
<dbReference type="Proteomes" id="UP001172911">
    <property type="component" value="Unassembled WGS sequence"/>
</dbReference>
<feature type="transmembrane region" description="Helical" evidence="1">
    <location>
        <begin position="21"/>
        <end position="44"/>
    </location>
</feature>
<dbReference type="GO" id="GO:0005886">
    <property type="term" value="C:plasma membrane"/>
    <property type="evidence" value="ECO:0007669"/>
    <property type="project" value="UniProtKB-SubCell"/>
</dbReference>
<feature type="transmembrane region" description="Helical" evidence="1">
    <location>
        <begin position="110"/>
        <end position="135"/>
    </location>
</feature>
<sequence>MKELNPVLLKELRQRFRSYRSSLVVLLYLLVLGGFSLGFIYLNWRGSPGFFQPGSSREIFIVLSMAQLGLLAFVVPGLTAGVISGERERQTLNVLLTTDLSPLSIVTSKLISACSFTALLLFATLPLYSLVFMYGGMAPGQIMGVLGFFLISMFLFAAIGVACSTYFKRTGVSTISTYGIVFFIVAGTGFLAAFIHELYLYQARISMINMLETPMVVQILQDVNPVLVMLRILGERVVMGPGREMLLPYWGTYLVMCLVIGVALVLWSGWKLSPINSGKSLFRIRFK</sequence>
<keyword evidence="3" id="KW-1185">Reference proteome</keyword>
<keyword evidence="1" id="KW-0812">Transmembrane</keyword>
<comment type="caution">
    <text evidence="2">The sequence shown here is derived from an EMBL/GenBank/DDBJ whole genome shotgun (WGS) entry which is preliminary data.</text>
</comment>
<dbReference type="AlphaFoldDB" id="A0AAW7ZGJ6"/>
<gene>
    <name evidence="2" type="ORF">P6N53_15260</name>
</gene>
<proteinExistence type="predicted"/>
<keyword evidence="1" id="KW-0472">Membrane</keyword>
<feature type="transmembrane region" description="Helical" evidence="1">
    <location>
        <begin position="141"/>
        <end position="163"/>
    </location>
</feature>
<protein>
    <submittedName>
        <fullName evidence="2">ABC transporter permease</fullName>
    </submittedName>
</protein>
<accession>A0AAW7ZGJ6</accession>
<dbReference type="PANTHER" id="PTHR43471">
    <property type="entry name" value="ABC TRANSPORTER PERMEASE"/>
    <property type="match status" value="1"/>
</dbReference>
<evidence type="ECO:0000313" key="2">
    <source>
        <dbReference type="EMBL" id="MDO7788585.1"/>
    </source>
</evidence>
<reference evidence="2" key="2">
    <citation type="submission" date="2023-03" db="EMBL/GenBank/DDBJ databases">
        <authorList>
            <person name="Zhang Z."/>
        </authorList>
    </citation>
    <scope>NUCLEOTIDE SEQUENCE</scope>
    <source>
        <strain evidence="2">DSA</strain>
    </source>
</reference>
<dbReference type="Pfam" id="PF12679">
    <property type="entry name" value="ABC2_membrane_2"/>
    <property type="match status" value="1"/>
</dbReference>
<dbReference type="EMBL" id="JARPTC010000022">
    <property type="protein sequence ID" value="MDO7788585.1"/>
    <property type="molecule type" value="Genomic_DNA"/>
</dbReference>